<name>A0A2P5FQK7_TREOI</name>
<dbReference type="Proteomes" id="UP000237000">
    <property type="component" value="Unassembled WGS sequence"/>
</dbReference>
<proteinExistence type="predicted"/>
<organism evidence="1 2">
    <name type="scientific">Trema orientale</name>
    <name type="common">Charcoal tree</name>
    <name type="synonym">Celtis orientalis</name>
    <dbReference type="NCBI Taxonomy" id="63057"/>
    <lineage>
        <taxon>Eukaryota</taxon>
        <taxon>Viridiplantae</taxon>
        <taxon>Streptophyta</taxon>
        <taxon>Embryophyta</taxon>
        <taxon>Tracheophyta</taxon>
        <taxon>Spermatophyta</taxon>
        <taxon>Magnoliopsida</taxon>
        <taxon>eudicotyledons</taxon>
        <taxon>Gunneridae</taxon>
        <taxon>Pentapetalae</taxon>
        <taxon>rosids</taxon>
        <taxon>fabids</taxon>
        <taxon>Rosales</taxon>
        <taxon>Cannabaceae</taxon>
        <taxon>Trema</taxon>
    </lineage>
</organism>
<dbReference type="EMBL" id="JXTC01000015">
    <property type="protein sequence ID" value="POO00083.1"/>
    <property type="molecule type" value="Genomic_DNA"/>
</dbReference>
<evidence type="ECO:0000313" key="1">
    <source>
        <dbReference type="EMBL" id="POO00083.1"/>
    </source>
</evidence>
<keyword evidence="2" id="KW-1185">Reference proteome</keyword>
<sequence length="82" mass="8929">MAPLLPEGLISKKVLMDDASQCSQGSQEWFPKVMSSFCSPKGCGSSPKRLGITSPMHDLRLSLICLLGQSLRRLQLEIQGPV</sequence>
<gene>
    <name evidence="1" type="ORF">TorRG33x02_042100</name>
</gene>
<dbReference type="InParanoid" id="A0A2P5FQK7"/>
<accession>A0A2P5FQK7</accession>
<reference evidence="2" key="1">
    <citation type="submission" date="2016-06" db="EMBL/GenBank/DDBJ databases">
        <title>Parallel loss of symbiosis genes in relatives of nitrogen-fixing non-legume Parasponia.</title>
        <authorList>
            <person name="Van Velzen R."/>
            <person name="Holmer R."/>
            <person name="Bu F."/>
            <person name="Rutten L."/>
            <person name="Van Zeijl A."/>
            <person name="Liu W."/>
            <person name="Santuari L."/>
            <person name="Cao Q."/>
            <person name="Sharma T."/>
            <person name="Shen D."/>
            <person name="Roswanjaya Y."/>
            <person name="Wardhani T."/>
            <person name="Kalhor M.S."/>
            <person name="Jansen J."/>
            <person name="Van den Hoogen J."/>
            <person name="Gungor B."/>
            <person name="Hartog M."/>
            <person name="Hontelez J."/>
            <person name="Verver J."/>
            <person name="Yang W.-C."/>
            <person name="Schijlen E."/>
            <person name="Repin R."/>
            <person name="Schilthuizen M."/>
            <person name="Schranz E."/>
            <person name="Heidstra R."/>
            <person name="Miyata K."/>
            <person name="Fedorova E."/>
            <person name="Kohlen W."/>
            <person name="Bisseling T."/>
            <person name="Smit S."/>
            <person name="Geurts R."/>
        </authorList>
    </citation>
    <scope>NUCLEOTIDE SEQUENCE [LARGE SCALE GENOMIC DNA]</scope>
    <source>
        <strain evidence="2">cv. RG33-2</strain>
    </source>
</reference>
<protein>
    <submittedName>
        <fullName evidence="1">Uncharacterized protein</fullName>
    </submittedName>
</protein>
<evidence type="ECO:0000313" key="2">
    <source>
        <dbReference type="Proteomes" id="UP000237000"/>
    </source>
</evidence>
<comment type="caution">
    <text evidence="1">The sequence shown here is derived from an EMBL/GenBank/DDBJ whole genome shotgun (WGS) entry which is preliminary data.</text>
</comment>
<dbReference type="AlphaFoldDB" id="A0A2P5FQK7"/>